<sequence>MATATAPTTGARSRADAAPRNVRAGRSRVNGTFWLMLVPSLVLFTLAITVPAIMGITLSFTDSVGFGEFSWVGLTNYVAMFSDPAILSAYTFTIGFALVTVLVVNVVAFLLAVLLTSKIRGKVVLRAIFVLPMVISGIIIAYVFSFLFANSLPQLGAWIGIEPLASSLLANPDLAWLTIVFVTAWQGIPSALLIYIAGILSIPGEVYEAAAMDGASPARRLVSITLPLVAGYVIINLIIGFKNHLNAYDIIVGLTNGGPGTSTRSVAMTIFSGFTGGDYAYQMANATVFFLIAVVLAVLQLRTTRGKAAF</sequence>
<evidence type="ECO:0000313" key="9">
    <source>
        <dbReference type="EMBL" id="GEO35712.1"/>
    </source>
</evidence>
<feature type="transmembrane region" description="Helical" evidence="7">
    <location>
        <begin position="279"/>
        <end position="299"/>
    </location>
</feature>
<keyword evidence="5 7" id="KW-1133">Transmembrane helix</keyword>
<comment type="caution">
    <text evidence="9">The sequence shown here is derived from an EMBL/GenBank/DDBJ whole genome shotgun (WGS) entry which is preliminary data.</text>
</comment>
<evidence type="ECO:0000256" key="4">
    <source>
        <dbReference type="ARBA" id="ARBA00022692"/>
    </source>
</evidence>
<evidence type="ECO:0000256" key="1">
    <source>
        <dbReference type="ARBA" id="ARBA00004651"/>
    </source>
</evidence>
<feature type="transmembrane region" description="Helical" evidence="7">
    <location>
        <begin position="127"/>
        <end position="148"/>
    </location>
</feature>
<comment type="similarity">
    <text evidence="7">Belongs to the binding-protein-dependent transport system permease family.</text>
</comment>
<name>A0A512DGZ1_9CELL</name>
<feature type="transmembrane region" description="Helical" evidence="7">
    <location>
        <begin position="221"/>
        <end position="239"/>
    </location>
</feature>
<proteinExistence type="inferred from homology"/>
<evidence type="ECO:0000256" key="5">
    <source>
        <dbReference type="ARBA" id="ARBA00022989"/>
    </source>
</evidence>
<keyword evidence="2 7" id="KW-0813">Transport</keyword>
<dbReference type="CDD" id="cd06261">
    <property type="entry name" value="TM_PBP2"/>
    <property type="match status" value="1"/>
</dbReference>
<dbReference type="SUPFAM" id="SSF161098">
    <property type="entry name" value="MetI-like"/>
    <property type="match status" value="1"/>
</dbReference>
<reference evidence="9 10" key="1">
    <citation type="submission" date="2019-07" db="EMBL/GenBank/DDBJ databases">
        <title>Whole genome shotgun sequence of Cellulomonas aerilata NBRC 106308.</title>
        <authorList>
            <person name="Hosoyama A."/>
            <person name="Uohara A."/>
            <person name="Ohji S."/>
            <person name="Ichikawa N."/>
        </authorList>
    </citation>
    <scope>NUCLEOTIDE SEQUENCE [LARGE SCALE GENOMIC DNA]</scope>
    <source>
        <strain evidence="9 10">NBRC 106308</strain>
    </source>
</reference>
<evidence type="ECO:0000256" key="7">
    <source>
        <dbReference type="RuleBase" id="RU363032"/>
    </source>
</evidence>
<gene>
    <name evidence="9" type="ORF">CAE01nite_34370</name>
</gene>
<dbReference type="PANTHER" id="PTHR30193">
    <property type="entry name" value="ABC TRANSPORTER PERMEASE PROTEIN"/>
    <property type="match status" value="1"/>
</dbReference>
<evidence type="ECO:0000256" key="6">
    <source>
        <dbReference type="ARBA" id="ARBA00023136"/>
    </source>
</evidence>
<feature type="domain" description="ABC transmembrane type-1" evidence="8">
    <location>
        <begin position="90"/>
        <end position="300"/>
    </location>
</feature>
<dbReference type="EMBL" id="BJYY01000022">
    <property type="protein sequence ID" value="GEO35712.1"/>
    <property type="molecule type" value="Genomic_DNA"/>
</dbReference>
<accession>A0A512DGZ1</accession>
<dbReference type="InterPro" id="IPR051393">
    <property type="entry name" value="ABC_transporter_permease"/>
</dbReference>
<feature type="transmembrane region" description="Helical" evidence="7">
    <location>
        <begin position="33"/>
        <end position="60"/>
    </location>
</feature>
<dbReference type="PANTHER" id="PTHR30193:SF41">
    <property type="entry name" value="DIACETYLCHITOBIOSE UPTAKE SYSTEM PERMEASE PROTEIN NGCF"/>
    <property type="match status" value="1"/>
</dbReference>
<organism evidence="9 10">
    <name type="scientific">Cellulomonas aerilata</name>
    <dbReference type="NCBI Taxonomy" id="515326"/>
    <lineage>
        <taxon>Bacteria</taxon>
        <taxon>Bacillati</taxon>
        <taxon>Actinomycetota</taxon>
        <taxon>Actinomycetes</taxon>
        <taxon>Micrococcales</taxon>
        <taxon>Cellulomonadaceae</taxon>
        <taxon>Cellulomonas</taxon>
    </lineage>
</organism>
<dbReference type="PROSITE" id="PS50928">
    <property type="entry name" value="ABC_TM1"/>
    <property type="match status" value="1"/>
</dbReference>
<evidence type="ECO:0000256" key="2">
    <source>
        <dbReference type="ARBA" id="ARBA00022448"/>
    </source>
</evidence>
<protein>
    <submittedName>
        <fullName evidence="9">Sugar ABC transporter permease</fullName>
    </submittedName>
</protein>
<keyword evidence="10" id="KW-1185">Reference proteome</keyword>
<keyword evidence="4 7" id="KW-0812">Transmembrane</keyword>
<evidence type="ECO:0000313" key="10">
    <source>
        <dbReference type="Proteomes" id="UP000321181"/>
    </source>
</evidence>
<feature type="transmembrane region" description="Helical" evidence="7">
    <location>
        <begin position="174"/>
        <end position="200"/>
    </location>
</feature>
<dbReference type="RefSeq" id="WP_146906762.1">
    <property type="nucleotide sequence ID" value="NZ_BAAARM010000007.1"/>
</dbReference>
<keyword evidence="6 7" id="KW-0472">Membrane</keyword>
<dbReference type="AlphaFoldDB" id="A0A512DGZ1"/>
<evidence type="ECO:0000259" key="8">
    <source>
        <dbReference type="PROSITE" id="PS50928"/>
    </source>
</evidence>
<keyword evidence="3" id="KW-1003">Cell membrane</keyword>
<dbReference type="GO" id="GO:0005886">
    <property type="term" value="C:plasma membrane"/>
    <property type="evidence" value="ECO:0007669"/>
    <property type="project" value="UniProtKB-SubCell"/>
</dbReference>
<dbReference type="GO" id="GO:0055085">
    <property type="term" value="P:transmembrane transport"/>
    <property type="evidence" value="ECO:0007669"/>
    <property type="project" value="InterPro"/>
</dbReference>
<dbReference type="InterPro" id="IPR000515">
    <property type="entry name" value="MetI-like"/>
</dbReference>
<dbReference type="Proteomes" id="UP000321181">
    <property type="component" value="Unassembled WGS sequence"/>
</dbReference>
<feature type="transmembrane region" description="Helical" evidence="7">
    <location>
        <begin position="89"/>
        <end position="115"/>
    </location>
</feature>
<dbReference type="Gene3D" id="1.10.3720.10">
    <property type="entry name" value="MetI-like"/>
    <property type="match status" value="1"/>
</dbReference>
<dbReference type="OrthoDB" id="9805974at2"/>
<dbReference type="Pfam" id="PF00528">
    <property type="entry name" value="BPD_transp_1"/>
    <property type="match status" value="1"/>
</dbReference>
<dbReference type="InterPro" id="IPR035906">
    <property type="entry name" value="MetI-like_sf"/>
</dbReference>
<comment type="subcellular location">
    <subcellularLocation>
        <location evidence="1 7">Cell membrane</location>
        <topology evidence="1 7">Multi-pass membrane protein</topology>
    </subcellularLocation>
</comment>
<evidence type="ECO:0000256" key="3">
    <source>
        <dbReference type="ARBA" id="ARBA00022475"/>
    </source>
</evidence>